<evidence type="ECO:0000256" key="1">
    <source>
        <dbReference type="SAM" id="SignalP"/>
    </source>
</evidence>
<name>A0A059XY44_9BACT</name>
<dbReference type="RefSeq" id="WP_038505503.1">
    <property type="nucleotide sequence ID" value="NZ_CP007243.1"/>
</dbReference>
<dbReference type="Proteomes" id="UP000027059">
    <property type="component" value="Chromosome"/>
</dbReference>
<dbReference type="HOGENOM" id="CLU_099408_0_0_0"/>
<evidence type="ECO:0000313" key="3">
    <source>
        <dbReference type="Proteomes" id="UP000027059"/>
    </source>
</evidence>
<protein>
    <submittedName>
        <fullName evidence="2">Uncharacterized protein</fullName>
    </submittedName>
</protein>
<sequence length="243" mass="25173">MNIARVFLGGCVLMCLWTGSAWSESSLPGPDTPPPISSASSAPALAPAPDHWSFAPTISYFLPVGSGVADYLNAGLGVGGELSYFPGEKPGQFRWIISGTYFQMTPGPTLTIPFSSSNPFAANPSTSTQQIGPIPGSASVTGFILKTGMAWNLLDLIPADVTGWGAISPYVRMDIGMASLAATDAGNLTGHPYGLLVDGGAGIEWHVPSLSMGVFVEMDPSGLNANGSFLFLAPLVSGISLWF</sequence>
<reference evidence="3" key="1">
    <citation type="submission" date="2014-02" db="EMBL/GenBank/DDBJ databases">
        <title>Complete genome sequence and comparative genomic analysis of the nitrogen-fixing bacterium Leptospirillum ferriphilum YSK.</title>
        <authorList>
            <person name="Guo X."/>
            <person name="Yin H."/>
            <person name="Liang Y."/>
            <person name="Hu Q."/>
            <person name="Ma L."/>
            <person name="Xiao Y."/>
            <person name="Zhang X."/>
            <person name="Qiu G."/>
            <person name="Liu X."/>
        </authorList>
    </citation>
    <scope>NUCLEOTIDE SEQUENCE [LARGE SCALE GENOMIC DNA]</scope>
    <source>
        <strain evidence="3">YSK</strain>
    </source>
</reference>
<dbReference type="AlphaFoldDB" id="A0A059XY44"/>
<dbReference type="EMBL" id="CP007243">
    <property type="protein sequence ID" value="AIA31788.1"/>
    <property type="molecule type" value="Genomic_DNA"/>
</dbReference>
<reference evidence="2 3" key="2">
    <citation type="journal article" date="2015" name="Biomed. Res. Int.">
        <title>Effects of Arsenite Resistance on the Growth and Functional Gene Expression of Leptospirillum ferriphilum and Acidithiobacillus thiooxidans in Pure Culture and Coculture.</title>
        <authorList>
            <person name="Jiang H."/>
            <person name="Liang Y."/>
            <person name="Yin H."/>
            <person name="Xiao Y."/>
            <person name="Guo X."/>
            <person name="Xu Y."/>
            <person name="Hu Q."/>
            <person name="Liu H."/>
            <person name="Liu X."/>
        </authorList>
    </citation>
    <scope>NUCLEOTIDE SEQUENCE [LARGE SCALE GENOMIC DNA]</scope>
    <source>
        <strain evidence="2 3">YSK</strain>
    </source>
</reference>
<evidence type="ECO:0000313" key="2">
    <source>
        <dbReference type="EMBL" id="AIA31788.1"/>
    </source>
</evidence>
<feature type="signal peptide" evidence="1">
    <location>
        <begin position="1"/>
        <end position="23"/>
    </location>
</feature>
<keyword evidence="3" id="KW-1185">Reference proteome</keyword>
<accession>A0A059XY44</accession>
<feature type="chain" id="PRO_5001581700" evidence="1">
    <location>
        <begin position="24"/>
        <end position="243"/>
    </location>
</feature>
<keyword evidence="1" id="KW-0732">Signal</keyword>
<gene>
    <name evidence="2" type="ORF">Y981_07720</name>
</gene>
<dbReference type="OrthoDB" id="9876307at2"/>
<organism evidence="2 3">
    <name type="scientific">Leptospirillum ferriphilum YSK</name>
    <dbReference type="NCBI Taxonomy" id="1441628"/>
    <lineage>
        <taxon>Bacteria</taxon>
        <taxon>Pseudomonadati</taxon>
        <taxon>Nitrospirota</taxon>
        <taxon>Nitrospiria</taxon>
        <taxon>Nitrospirales</taxon>
        <taxon>Nitrospiraceae</taxon>
        <taxon>Leptospirillum</taxon>
    </lineage>
</organism>
<dbReference type="KEGG" id="lfp:Y981_07720"/>
<proteinExistence type="predicted"/>